<evidence type="ECO:0000256" key="20">
    <source>
        <dbReference type="ARBA" id="ARBA00034078"/>
    </source>
</evidence>
<dbReference type="GO" id="GO:0008121">
    <property type="term" value="F:quinol-cytochrome-c reductase activity"/>
    <property type="evidence" value="ECO:0007669"/>
    <property type="project" value="UniProtKB-EC"/>
</dbReference>
<evidence type="ECO:0000256" key="4">
    <source>
        <dbReference type="ARBA" id="ARBA00012951"/>
    </source>
</evidence>
<name>A0A160TNR9_9ZZZZ</name>
<comment type="catalytic activity">
    <reaction evidence="18">
        <text>a quinol + 2 Fe(III)-[cytochrome c](out) = a quinone + 2 Fe(II)-[cytochrome c](out) + 2 H(+)(out)</text>
        <dbReference type="Rhea" id="RHEA:11484"/>
        <dbReference type="Rhea" id="RHEA-COMP:10350"/>
        <dbReference type="Rhea" id="RHEA-COMP:14399"/>
        <dbReference type="ChEBI" id="CHEBI:15378"/>
        <dbReference type="ChEBI" id="CHEBI:24646"/>
        <dbReference type="ChEBI" id="CHEBI:29033"/>
        <dbReference type="ChEBI" id="CHEBI:29034"/>
        <dbReference type="ChEBI" id="CHEBI:132124"/>
        <dbReference type="EC" id="7.1.1.8"/>
    </reaction>
</comment>
<evidence type="ECO:0000256" key="14">
    <source>
        <dbReference type="ARBA" id="ARBA00023004"/>
    </source>
</evidence>
<dbReference type="InterPro" id="IPR036922">
    <property type="entry name" value="Rieske_2Fe-2S_sf"/>
</dbReference>
<keyword evidence="11" id="KW-1278">Translocase</keyword>
<evidence type="ECO:0000256" key="16">
    <source>
        <dbReference type="ARBA" id="ARBA00023136"/>
    </source>
</evidence>
<dbReference type="NCBIfam" id="TIGR01416">
    <property type="entry name" value="Rieske_proteo"/>
    <property type="match status" value="1"/>
</dbReference>
<evidence type="ECO:0000256" key="10">
    <source>
        <dbReference type="ARBA" id="ARBA00022723"/>
    </source>
</evidence>
<evidence type="ECO:0000256" key="17">
    <source>
        <dbReference type="ARBA" id="ARBA00023157"/>
    </source>
</evidence>
<dbReference type="GO" id="GO:0016491">
    <property type="term" value="F:oxidoreductase activity"/>
    <property type="evidence" value="ECO:0007669"/>
    <property type="project" value="UniProtKB-KW"/>
</dbReference>
<dbReference type="InterPro" id="IPR014349">
    <property type="entry name" value="Rieske_Fe-S_prot"/>
</dbReference>
<evidence type="ECO:0000256" key="5">
    <source>
        <dbReference type="ARBA" id="ARBA00019816"/>
    </source>
</evidence>
<keyword evidence="17" id="KW-1015">Disulfide bond</keyword>
<evidence type="ECO:0000256" key="21">
    <source>
        <dbReference type="SAM" id="Phobius"/>
    </source>
</evidence>
<evidence type="ECO:0000256" key="1">
    <source>
        <dbReference type="ARBA" id="ARBA00002444"/>
    </source>
</evidence>
<dbReference type="AlphaFoldDB" id="A0A160TNR9"/>
<dbReference type="SUPFAM" id="SSF50022">
    <property type="entry name" value="ISP domain"/>
    <property type="match status" value="1"/>
</dbReference>
<proteinExistence type="predicted"/>
<keyword evidence="23" id="KW-0560">Oxidoreductase</keyword>
<dbReference type="GO" id="GO:0046872">
    <property type="term" value="F:metal ion binding"/>
    <property type="evidence" value="ECO:0007669"/>
    <property type="project" value="UniProtKB-KW"/>
</dbReference>
<keyword evidence="8 21" id="KW-0812">Transmembrane</keyword>
<dbReference type="Gene3D" id="2.102.10.10">
    <property type="entry name" value="Rieske [2Fe-2S] iron-sulphur domain"/>
    <property type="match status" value="1"/>
</dbReference>
<evidence type="ECO:0000256" key="3">
    <source>
        <dbReference type="ARBA" id="ARBA00011649"/>
    </source>
</evidence>
<keyword evidence="14" id="KW-0408">Iron</keyword>
<dbReference type="PROSITE" id="PS51296">
    <property type="entry name" value="RIESKE"/>
    <property type="match status" value="1"/>
</dbReference>
<comment type="cofactor">
    <cofactor evidence="20">
        <name>[2Fe-2S] cluster</name>
        <dbReference type="ChEBI" id="CHEBI:190135"/>
    </cofactor>
</comment>
<evidence type="ECO:0000313" key="23">
    <source>
        <dbReference type="EMBL" id="CUS49807.1"/>
    </source>
</evidence>
<dbReference type="PRINTS" id="PR00162">
    <property type="entry name" value="RIESKE"/>
</dbReference>
<dbReference type="GO" id="GO:0005886">
    <property type="term" value="C:plasma membrane"/>
    <property type="evidence" value="ECO:0007669"/>
    <property type="project" value="UniProtKB-SubCell"/>
</dbReference>
<dbReference type="InterPro" id="IPR005805">
    <property type="entry name" value="Rieske_Fe-S_prot_C"/>
</dbReference>
<evidence type="ECO:0000256" key="2">
    <source>
        <dbReference type="ARBA" id="ARBA00004162"/>
    </source>
</evidence>
<evidence type="ECO:0000256" key="13">
    <source>
        <dbReference type="ARBA" id="ARBA00022989"/>
    </source>
</evidence>
<evidence type="ECO:0000259" key="22">
    <source>
        <dbReference type="PROSITE" id="PS51296"/>
    </source>
</evidence>
<dbReference type="InterPro" id="IPR019470">
    <property type="entry name" value="Ubiq_cytC_Rdtase_Fe-S_su_TAT"/>
</dbReference>
<dbReference type="Pfam" id="PF10399">
    <property type="entry name" value="UCR_Fe-S_N"/>
    <property type="match status" value="1"/>
</dbReference>
<evidence type="ECO:0000256" key="8">
    <source>
        <dbReference type="ARBA" id="ARBA00022692"/>
    </source>
</evidence>
<keyword evidence="6" id="KW-0813">Transport</keyword>
<evidence type="ECO:0000256" key="12">
    <source>
        <dbReference type="ARBA" id="ARBA00022982"/>
    </source>
</evidence>
<keyword evidence="9" id="KW-0001">2Fe-2S</keyword>
<keyword evidence="12" id="KW-0249">Electron transport</keyword>
<keyword evidence="10" id="KW-0479">Metal-binding</keyword>
<comment type="subunit">
    <text evidence="3">The main subunits of complex b-c1 are: cytochrome b, cytochrome c1 and the Rieske protein.</text>
</comment>
<organism evidence="23">
    <name type="scientific">hydrothermal vent metagenome</name>
    <dbReference type="NCBI Taxonomy" id="652676"/>
    <lineage>
        <taxon>unclassified sequences</taxon>
        <taxon>metagenomes</taxon>
        <taxon>ecological metagenomes</taxon>
    </lineage>
</organism>
<dbReference type="EC" id="7.1.1.8" evidence="4"/>
<dbReference type="Gene3D" id="1.20.5.510">
    <property type="entry name" value="Single helix bin"/>
    <property type="match status" value="1"/>
</dbReference>
<evidence type="ECO:0000256" key="15">
    <source>
        <dbReference type="ARBA" id="ARBA00023014"/>
    </source>
</evidence>
<dbReference type="CDD" id="cd03470">
    <property type="entry name" value="Rieske_cytochrome_bc1"/>
    <property type="match status" value="1"/>
</dbReference>
<feature type="domain" description="Rieske" evidence="22">
    <location>
        <begin position="104"/>
        <end position="210"/>
    </location>
</feature>
<keyword evidence="13 21" id="KW-1133">Transmembrane helix</keyword>
<evidence type="ECO:0000256" key="11">
    <source>
        <dbReference type="ARBA" id="ARBA00022967"/>
    </source>
</evidence>
<dbReference type="InterPro" id="IPR006317">
    <property type="entry name" value="Ubiquinol_cyt_c_Rdtase_Fe-S-su"/>
</dbReference>
<dbReference type="Pfam" id="PF00355">
    <property type="entry name" value="Rieske"/>
    <property type="match status" value="1"/>
</dbReference>
<evidence type="ECO:0000256" key="18">
    <source>
        <dbReference type="ARBA" id="ARBA00029351"/>
    </source>
</evidence>
<comment type="subcellular location">
    <subcellularLocation>
        <location evidence="2">Cell membrane</location>
        <topology evidence="2">Single-pass membrane protein</topology>
    </subcellularLocation>
</comment>
<sequence>MASVVLYHFSRSFDFPREEPMTQEVDNSRRRMLTTVTSGVGLVGVGAMAVPFVASMAPSARAKAAGAPVEVDISTLKEGRMLTVEWRGKPVWIIRRTQKMLDDLAQIRDRLADPDSTVLDQQPTYAHNEYRSIRPEILIVLGVCTHLGCAPTEKFATGAASGISDDWVGGFFCPCHGSAFDFAGRVFRNVPAPTNLVVPPHSFLSENRILVGVDQEETA</sequence>
<evidence type="ECO:0000256" key="7">
    <source>
        <dbReference type="ARBA" id="ARBA00022475"/>
    </source>
</evidence>
<evidence type="ECO:0000256" key="19">
    <source>
        <dbReference type="ARBA" id="ARBA00032409"/>
    </source>
</evidence>
<feature type="transmembrane region" description="Helical" evidence="21">
    <location>
        <begin position="32"/>
        <end position="54"/>
    </location>
</feature>
<keyword evidence="7" id="KW-1003">Cell membrane</keyword>
<keyword evidence="15" id="KW-0411">Iron-sulfur</keyword>
<dbReference type="PANTHER" id="PTHR10134">
    <property type="entry name" value="CYTOCHROME B-C1 COMPLEX SUBUNIT RIESKE, MITOCHONDRIAL"/>
    <property type="match status" value="1"/>
</dbReference>
<reference evidence="23" key="1">
    <citation type="submission" date="2015-10" db="EMBL/GenBank/DDBJ databases">
        <authorList>
            <person name="Gilbert D.G."/>
        </authorList>
    </citation>
    <scope>NUCLEOTIDE SEQUENCE</scope>
</reference>
<dbReference type="GO" id="GO:0051537">
    <property type="term" value="F:2 iron, 2 sulfur cluster binding"/>
    <property type="evidence" value="ECO:0007669"/>
    <property type="project" value="UniProtKB-KW"/>
</dbReference>
<evidence type="ECO:0000256" key="9">
    <source>
        <dbReference type="ARBA" id="ARBA00022714"/>
    </source>
</evidence>
<dbReference type="EMBL" id="CZRL01000007">
    <property type="protein sequence ID" value="CUS49807.1"/>
    <property type="molecule type" value="Genomic_DNA"/>
</dbReference>
<dbReference type="InterPro" id="IPR017941">
    <property type="entry name" value="Rieske_2Fe-2S"/>
</dbReference>
<accession>A0A160TNR9</accession>
<evidence type="ECO:0000256" key="6">
    <source>
        <dbReference type="ARBA" id="ARBA00022448"/>
    </source>
</evidence>
<comment type="function">
    <text evidence="1">Component of the ubiquinol-cytochrome c reductase complex (complex III or cytochrome b-c1 complex), which is a respiratory chain that generates an electrochemical potential coupled to ATP synthesis.</text>
</comment>
<protein>
    <recommendedName>
        <fullName evidence="5">Ubiquinol-cytochrome c reductase iron-sulfur subunit</fullName>
        <ecNumber evidence="4">7.1.1.8</ecNumber>
    </recommendedName>
    <alternativeName>
        <fullName evidence="19">Rieske iron-sulfur protein</fullName>
    </alternativeName>
</protein>
<gene>
    <name evidence="23" type="ORF">MGWOODY_XGa389</name>
</gene>
<keyword evidence="16 21" id="KW-0472">Membrane</keyword>